<dbReference type="GO" id="GO:0004016">
    <property type="term" value="F:adenylate cyclase activity"/>
    <property type="evidence" value="ECO:0007669"/>
    <property type="project" value="UniProtKB-ARBA"/>
</dbReference>
<dbReference type="SUPFAM" id="SSF55073">
    <property type="entry name" value="Nucleotide cyclase"/>
    <property type="match status" value="1"/>
</dbReference>
<evidence type="ECO:0000256" key="1">
    <source>
        <dbReference type="ARBA" id="ARBA00005381"/>
    </source>
</evidence>
<dbReference type="PROSITE" id="PS50125">
    <property type="entry name" value="GUANYLATE_CYCLASE_2"/>
    <property type="match status" value="1"/>
</dbReference>
<dbReference type="EMBL" id="CP000384">
    <property type="protein sequence ID" value="ABG09082.1"/>
    <property type="molecule type" value="Genomic_DNA"/>
</dbReference>
<dbReference type="AlphaFoldDB" id="A0A5Q5BL06"/>
<feature type="domain" description="Guanylate cyclase" evidence="3">
    <location>
        <begin position="152"/>
        <end position="264"/>
    </location>
</feature>
<name>A0A5Q5BL06_MYCSS</name>
<gene>
    <name evidence="4" type="ordered locus">Mmcs_2975</name>
</gene>
<accession>A0A5Q5BL06</accession>
<comment type="similarity">
    <text evidence="1">Belongs to the adenylyl cyclase class-3 family.</text>
</comment>
<dbReference type="PANTHER" id="PTHR43081:SF19">
    <property type="entry name" value="PH-SENSITIVE ADENYLATE CYCLASE RV1264"/>
    <property type="match status" value="1"/>
</dbReference>
<dbReference type="GO" id="GO:0006171">
    <property type="term" value="P:cAMP biosynthetic process"/>
    <property type="evidence" value="ECO:0007669"/>
    <property type="project" value="TreeGrafter"/>
</dbReference>
<dbReference type="InterPro" id="IPR050697">
    <property type="entry name" value="Adenylyl/Guanylyl_Cyclase_3/4"/>
</dbReference>
<feature type="region of interest" description="Disordered" evidence="2">
    <location>
        <begin position="40"/>
        <end position="60"/>
    </location>
</feature>
<dbReference type="PANTHER" id="PTHR43081">
    <property type="entry name" value="ADENYLATE CYCLASE, TERMINAL-DIFFERENTIATION SPECIFIC-RELATED"/>
    <property type="match status" value="1"/>
</dbReference>
<sequence length="333" mass="35960">MTRAARHRGVMPRRRGCVRPVDRGRSLAASEAAAYAGDVEVKPFDERSGGTEDEERAPVRGSAGPLGWFYSANHSPSVVEFLRRARRALPGDPDFGDPLSADGVGGPRAAARVADRLLDREAVSREVSLGALQLWQAVTERVSGKPANPEVTLVFSDLVGFSSWALTAGDDATLRLLRRVAQAYEPPLLEAGGRIVKRMGDGSMAVFTDPGTAVRAVLNAMAAVRSVEIDGYSPRMRVGVHTGRPQRIGSDWLGVDVNTAARVMERATRGGLIVSQATLDRIPAEELAALNVTVKRQRRQVFSLKPDGVPPELGMYRVRRNRPSGEDSTDDDS</sequence>
<evidence type="ECO:0000256" key="2">
    <source>
        <dbReference type="SAM" id="MobiDB-lite"/>
    </source>
</evidence>
<dbReference type="Gene3D" id="3.30.70.1230">
    <property type="entry name" value="Nucleotide cyclase"/>
    <property type="match status" value="1"/>
</dbReference>
<evidence type="ECO:0000259" key="3">
    <source>
        <dbReference type="PROSITE" id="PS50125"/>
    </source>
</evidence>
<organism evidence="4">
    <name type="scientific">Mycobacterium sp. (strain MCS)</name>
    <dbReference type="NCBI Taxonomy" id="164756"/>
    <lineage>
        <taxon>Bacteria</taxon>
        <taxon>Bacillati</taxon>
        <taxon>Actinomycetota</taxon>
        <taxon>Actinomycetes</taxon>
        <taxon>Mycobacteriales</taxon>
        <taxon>Mycobacteriaceae</taxon>
        <taxon>Mycobacterium</taxon>
    </lineage>
</organism>
<feature type="region of interest" description="Disordered" evidence="2">
    <location>
        <begin position="305"/>
        <end position="333"/>
    </location>
</feature>
<dbReference type="InterPro" id="IPR029787">
    <property type="entry name" value="Nucleotide_cyclase"/>
</dbReference>
<protein>
    <submittedName>
        <fullName evidence="4">Adenylate/guanylate cyclase</fullName>
    </submittedName>
</protein>
<proteinExistence type="inferred from homology"/>
<dbReference type="Pfam" id="PF00211">
    <property type="entry name" value="Guanylate_cyc"/>
    <property type="match status" value="1"/>
</dbReference>
<dbReference type="CDD" id="cd07302">
    <property type="entry name" value="CHD"/>
    <property type="match status" value="1"/>
</dbReference>
<dbReference type="GO" id="GO:0035556">
    <property type="term" value="P:intracellular signal transduction"/>
    <property type="evidence" value="ECO:0007669"/>
    <property type="project" value="InterPro"/>
</dbReference>
<dbReference type="InterPro" id="IPR001054">
    <property type="entry name" value="A/G_cyclase"/>
</dbReference>
<dbReference type="SMART" id="SM00044">
    <property type="entry name" value="CYCc"/>
    <property type="match status" value="1"/>
</dbReference>
<reference evidence="4" key="1">
    <citation type="submission" date="2006-06" db="EMBL/GenBank/DDBJ databases">
        <title>Complete sequence of chromosome of Mycobacterium sp. MCS.</title>
        <authorList>
            <consortium name="US DOE Joint Genome Institute"/>
            <person name="Copeland A."/>
            <person name="Lucas S."/>
            <person name="Lapidus A."/>
            <person name="Barry K."/>
            <person name="Detter J.C."/>
            <person name="Glavina del Rio T."/>
            <person name="Hammon N."/>
            <person name="Israni S."/>
            <person name="Dalin E."/>
            <person name="Tice H."/>
            <person name="Pitluck S."/>
            <person name="Martinez M."/>
            <person name="Schmutz J."/>
            <person name="Larimer F."/>
            <person name="Land M."/>
            <person name="Hauser L."/>
            <person name="Kyrpides N."/>
            <person name="Kim E."/>
            <person name="Miller C.D."/>
            <person name="Hughes J.E."/>
            <person name="Anderson A.J."/>
            <person name="Sims R.C."/>
            <person name="Richardson P."/>
        </authorList>
    </citation>
    <scope>NUCLEOTIDE SEQUENCE [LARGE SCALE GENOMIC DNA]</scope>
    <source>
        <strain evidence="4">MCS</strain>
    </source>
</reference>
<dbReference type="KEGG" id="mmc:Mmcs_2975"/>
<evidence type="ECO:0000313" key="4">
    <source>
        <dbReference type="EMBL" id="ABG09082.1"/>
    </source>
</evidence>
<feature type="compositionally biased region" description="Basic and acidic residues" evidence="2">
    <location>
        <begin position="40"/>
        <end position="50"/>
    </location>
</feature>